<gene>
    <name evidence="1" type="ORF">C6Y56_14440</name>
</gene>
<name>A0A7Z3H015_PSEFL</name>
<proteinExistence type="predicted"/>
<protein>
    <recommendedName>
        <fullName evidence="3">Response regulatory domain-containing protein</fullName>
    </recommendedName>
</protein>
<sequence length="136" mass="15820">MQRTQERVVVIGKRFGEMLEFTRLLNRLGIFNITLRSTAKEVVELLEAGDRFETLIFDNFEVRRDSDCLKSLAWYRAINLIILTSDVNFQERRHLAEWAKKRSLPSLRILQLPVRGEDLQRIIKPTPAGNPRATAL</sequence>
<reference evidence="1 2" key="1">
    <citation type="submission" date="2018-03" db="EMBL/GenBank/DDBJ databases">
        <title>Complete genome sequence of Pseudomonas fluorescens sp. G7.</title>
        <authorList>
            <person name="Gao C.-H."/>
            <person name="Li Z."/>
            <person name="Cai P."/>
        </authorList>
    </citation>
    <scope>NUCLEOTIDE SEQUENCE [LARGE SCALE GENOMIC DNA]</scope>
    <source>
        <strain evidence="1 2">G7</strain>
    </source>
</reference>
<dbReference type="AlphaFoldDB" id="A0A7Z3H015"/>
<dbReference type="EMBL" id="CP027561">
    <property type="protein sequence ID" value="QJP95725.1"/>
    <property type="molecule type" value="Genomic_DNA"/>
</dbReference>
<evidence type="ECO:0000313" key="1">
    <source>
        <dbReference type="EMBL" id="QJP95725.1"/>
    </source>
</evidence>
<organism evidence="1 2">
    <name type="scientific">Pseudomonas fluorescens</name>
    <dbReference type="NCBI Taxonomy" id="294"/>
    <lineage>
        <taxon>Bacteria</taxon>
        <taxon>Pseudomonadati</taxon>
        <taxon>Pseudomonadota</taxon>
        <taxon>Gammaproteobacteria</taxon>
        <taxon>Pseudomonadales</taxon>
        <taxon>Pseudomonadaceae</taxon>
        <taxon>Pseudomonas</taxon>
    </lineage>
</organism>
<accession>A0A7Z3H015</accession>
<dbReference type="Proteomes" id="UP000501669">
    <property type="component" value="Chromosome"/>
</dbReference>
<evidence type="ECO:0000313" key="2">
    <source>
        <dbReference type="Proteomes" id="UP000501669"/>
    </source>
</evidence>
<evidence type="ECO:0008006" key="3">
    <source>
        <dbReference type="Google" id="ProtNLM"/>
    </source>
</evidence>
<dbReference type="RefSeq" id="WP_134786387.1">
    <property type="nucleotide sequence ID" value="NZ_CP027561.1"/>
</dbReference>